<evidence type="ECO:0000256" key="1">
    <source>
        <dbReference type="SAM" id="Coils"/>
    </source>
</evidence>
<keyword evidence="1" id="KW-0175">Coiled coil</keyword>
<feature type="coiled-coil region" evidence="1">
    <location>
        <begin position="29"/>
        <end position="124"/>
    </location>
</feature>
<dbReference type="AlphaFoldDB" id="A0A5J4YXE6"/>
<accession>A0A5J4YXE6</accession>
<proteinExistence type="predicted"/>
<evidence type="ECO:0000313" key="4">
    <source>
        <dbReference type="Proteomes" id="UP000324585"/>
    </source>
</evidence>
<evidence type="ECO:0000256" key="2">
    <source>
        <dbReference type="SAM" id="MobiDB-lite"/>
    </source>
</evidence>
<keyword evidence="4" id="KW-1185">Reference proteome</keyword>
<reference evidence="4" key="1">
    <citation type="journal article" date="2019" name="Nat. Commun.">
        <title>Expansion of phycobilisome linker gene families in mesophilic red algae.</title>
        <authorList>
            <person name="Lee J."/>
            <person name="Kim D."/>
            <person name="Bhattacharya D."/>
            <person name="Yoon H.S."/>
        </authorList>
    </citation>
    <scope>NUCLEOTIDE SEQUENCE [LARGE SCALE GENOMIC DNA]</scope>
    <source>
        <strain evidence="4">CCMP 1328</strain>
    </source>
</reference>
<comment type="caution">
    <text evidence="3">The sequence shown here is derived from an EMBL/GenBank/DDBJ whole genome shotgun (WGS) entry which is preliminary data.</text>
</comment>
<feature type="region of interest" description="Disordered" evidence="2">
    <location>
        <begin position="218"/>
        <end position="239"/>
    </location>
</feature>
<feature type="compositionally biased region" description="Basic and acidic residues" evidence="2">
    <location>
        <begin position="218"/>
        <end position="233"/>
    </location>
</feature>
<gene>
    <name evidence="3" type="ORF">FVE85_2406</name>
</gene>
<organism evidence="3 4">
    <name type="scientific">Porphyridium purpureum</name>
    <name type="common">Red alga</name>
    <name type="synonym">Porphyridium cruentum</name>
    <dbReference type="NCBI Taxonomy" id="35688"/>
    <lineage>
        <taxon>Eukaryota</taxon>
        <taxon>Rhodophyta</taxon>
        <taxon>Bangiophyceae</taxon>
        <taxon>Porphyridiales</taxon>
        <taxon>Porphyridiaceae</taxon>
        <taxon>Porphyridium</taxon>
    </lineage>
</organism>
<dbReference type="Proteomes" id="UP000324585">
    <property type="component" value="Unassembled WGS sequence"/>
</dbReference>
<protein>
    <submittedName>
        <fullName evidence="3">Uncharacterized protein</fullName>
    </submittedName>
</protein>
<sequence length="262" mass="30329">MPCRLRVGCAAMKRNKSQKTVNTELRARLEDTYDQIQIMQTKNAELQARQGRLTVMVKRNQEKQKELEELSILHDELMDQSVEKEVERRELQAQAYSDASEATIQRFKHDQEKLDAEEKMLRKELENLWRVAEMNYEIEKTLEYQIKQEELPLPEGYKGLKAYEAMHVELPENDLRELYDRLPLYVKKPKLSSEEVAKMKADKKAAADKVAFSYLKEEETKRELEKQKSKGKGDLGVGATGAAKKVNGKWVVNVTSLQGAPR</sequence>
<name>A0A5J4YXE6_PORPP</name>
<evidence type="ECO:0000313" key="3">
    <source>
        <dbReference type="EMBL" id="KAA8496251.1"/>
    </source>
</evidence>
<dbReference type="EMBL" id="VRMN01000003">
    <property type="protein sequence ID" value="KAA8496251.1"/>
    <property type="molecule type" value="Genomic_DNA"/>
</dbReference>